<dbReference type="GO" id="GO:0022857">
    <property type="term" value="F:transmembrane transporter activity"/>
    <property type="evidence" value="ECO:0007669"/>
    <property type="project" value="InterPro"/>
</dbReference>
<gene>
    <name evidence="8" type="ORF">CP970_38555</name>
</gene>
<evidence type="ECO:0000256" key="3">
    <source>
        <dbReference type="ARBA" id="ARBA00022989"/>
    </source>
</evidence>
<dbReference type="EMBL" id="CP023699">
    <property type="protein sequence ID" value="QEU96050.1"/>
    <property type="molecule type" value="Genomic_DNA"/>
</dbReference>
<sequence length="516" mass="51951">MCFRSGPDRNVNTDRNASRSVSRYARSPVLSEQKSTADRVRTEPAALTDTTHGPQRGKAHESVLTGRYAALTWGIVLSVGLVAFESMGVATVLPEIAGNLGGLGAYGWGLSALMLANLIGTVAAGRAADRRGPARPLAIGLTVFAVGCAVAGAAPNWPLFLAGRFLQGLGVGAVMALAYTAISLAYPQHLRARMFALVSGAWTVPSLIGPTIAAVIADGISWRGVFVLLLPLVALAAALALPQLRRLGGPDPAPAGEQGPWWATPVARSVLLAAGTAVFLAGLELRTVALLIPLAAVGAVVAVGALRSVTPPGTLTVRRGVPTGVVLRFLLCGAYFGSEAFLPLGLVELRELSATEAGLGLSAGAITWVAGAAWQGKADGRWSGRSRAVPIAAGFAVLLAGIVVMALGILVEATPALTAVAGWAIGGAGMGVAFNAATTDTMEQASADRQGEASGSMQLAQTLAVAVLSGLGGAAVALSDAHGSSVSTALTATFALTGALAAAGILVAHRIRVGAP</sequence>
<dbReference type="Pfam" id="PF07690">
    <property type="entry name" value="MFS_1"/>
    <property type="match status" value="1"/>
</dbReference>
<dbReference type="AlphaFoldDB" id="A0A5J6GJJ3"/>
<dbReference type="InterPro" id="IPR020846">
    <property type="entry name" value="MFS_dom"/>
</dbReference>
<evidence type="ECO:0000256" key="5">
    <source>
        <dbReference type="SAM" id="MobiDB-lite"/>
    </source>
</evidence>
<feature type="transmembrane region" description="Helical" evidence="6">
    <location>
        <begin position="321"/>
        <end position="337"/>
    </location>
</feature>
<evidence type="ECO:0000259" key="7">
    <source>
        <dbReference type="PROSITE" id="PS50850"/>
    </source>
</evidence>
<evidence type="ECO:0000256" key="1">
    <source>
        <dbReference type="ARBA" id="ARBA00004651"/>
    </source>
</evidence>
<proteinExistence type="predicted"/>
<feature type="transmembrane region" description="Helical" evidence="6">
    <location>
        <begin position="68"/>
        <end position="93"/>
    </location>
</feature>
<name>A0A5J6GJJ3_STRKN</name>
<keyword evidence="9" id="KW-1185">Reference proteome</keyword>
<accession>A0A5J6GJJ3</accession>
<organism evidence="8 9">
    <name type="scientific">Streptomyces kanamyceticus</name>
    <dbReference type="NCBI Taxonomy" id="1967"/>
    <lineage>
        <taxon>Bacteria</taxon>
        <taxon>Bacillati</taxon>
        <taxon>Actinomycetota</taxon>
        <taxon>Actinomycetes</taxon>
        <taxon>Kitasatosporales</taxon>
        <taxon>Streptomycetaceae</taxon>
        <taxon>Streptomyces</taxon>
    </lineage>
</organism>
<dbReference type="PANTHER" id="PTHR23501:SF154">
    <property type="entry name" value="MULTIDRUG-EFFLUX TRANSPORTER RV1634-RELATED"/>
    <property type="match status" value="1"/>
</dbReference>
<dbReference type="OrthoDB" id="9778875at2"/>
<evidence type="ECO:0000256" key="6">
    <source>
        <dbReference type="SAM" id="Phobius"/>
    </source>
</evidence>
<feature type="domain" description="Major facilitator superfamily (MFS) profile" evidence="7">
    <location>
        <begin position="71"/>
        <end position="516"/>
    </location>
</feature>
<dbReference type="PANTHER" id="PTHR23501">
    <property type="entry name" value="MAJOR FACILITATOR SUPERFAMILY"/>
    <property type="match status" value="1"/>
</dbReference>
<evidence type="ECO:0000256" key="2">
    <source>
        <dbReference type="ARBA" id="ARBA00022692"/>
    </source>
</evidence>
<feature type="transmembrane region" description="Helical" evidence="6">
    <location>
        <begin position="416"/>
        <end position="438"/>
    </location>
</feature>
<dbReference type="KEGG" id="ska:CP970_38555"/>
<feature type="transmembrane region" description="Helical" evidence="6">
    <location>
        <begin position="459"/>
        <end position="479"/>
    </location>
</feature>
<keyword evidence="4 6" id="KW-0472">Membrane</keyword>
<feature type="transmembrane region" description="Helical" evidence="6">
    <location>
        <begin position="485"/>
        <end position="508"/>
    </location>
</feature>
<dbReference type="Gene3D" id="1.20.1720.10">
    <property type="entry name" value="Multidrug resistance protein D"/>
    <property type="match status" value="1"/>
</dbReference>
<dbReference type="SUPFAM" id="SSF103473">
    <property type="entry name" value="MFS general substrate transporter"/>
    <property type="match status" value="1"/>
</dbReference>
<dbReference type="PROSITE" id="PS50850">
    <property type="entry name" value="MFS"/>
    <property type="match status" value="1"/>
</dbReference>
<dbReference type="Gene3D" id="1.20.1250.20">
    <property type="entry name" value="MFS general substrate transporter like domains"/>
    <property type="match status" value="1"/>
</dbReference>
<protein>
    <submittedName>
        <fullName evidence="8">MFS transporter</fullName>
    </submittedName>
</protein>
<feature type="transmembrane region" description="Helical" evidence="6">
    <location>
        <begin position="388"/>
        <end position="410"/>
    </location>
</feature>
<reference evidence="8 9" key="1">
    <citation type="submission" date="2017-09" db="EMBL/GenBank/DDBJ databases">
        <authorList>
            <person name="Lee N."/>
            <person name="Cho B.-K."/>
        </authorList>
    </citation>
    <scope>NUCLEOTIDE SEQUENCE [LARGE SCALE GENOMIC DNA]</scope>
    <source>
        <strain evidence="8 9">ATCC 12853</strain>
    </source>
</reference>
<dbReference type="Proteomes" id="UP000325529">
    <property type="component" value="Chromosome"/>
</dbReference>
<keyword evidence="3 6" id="KW-1133">Transmembrane helix</keyword>
<feature type="transmembrane region" description="Helical" evidence="6">
    <location>
        <begin position="137"/>
        <end position="155"/>
    </location>
</feature>
<feature type="transmembrane region" description="Helical" evidence="6">
    <location>
        <begin position="288"/>
        <end position="309"/>
    </location>
</feature>
<dbReference type="InterPro" id="IPR011701">
    <property type="entry name" value="MFS"/>
</dbReference>
<feature type="transmembrane region" description="Helical" evidence="6">
    <location>
        <begin position="161"/>
        <end position="182"/>
    </location>
</feature>
<feature type="transmembrane region" description="Helical" evidence="6">
    <location>
        <begin position="261"/>
        <end position="282"/>
    </location>
</feature>
<feature type="region of interest" description="Disordered" evidence="5">
    <location>
        <begin position="1"/>
        <end position="59"/>
    </location>
</feature>
<evidence type="ECO:0000313" key="8">
    <source>
        <dbReference type="EMBL" id="QEU96050.1"/>
    </source>
</evidence>
<comment type="subcellular location">
    <subcellularLocation>
        <location evidence="1">Cell membrane</location>
        <topology evidence="1">Multi-pass membrane protein</topology>
    </subcellularLocation>
</comment>
<feature type="transmembrane region" description="Helical" evidence="6">
    <location>
        <begin position="222"/>
        <end position="241"/>
    </location>
</feature>
<evidence type="ECO:0000256" key="4">
    <source>
        <dbReference type="ARBA" id="ARBA00023136"/>
    </source>
</evidence>
<feature type="transmembrane region" description="Helical" evidence="6">
    <location>
        <begin position="105"/>
        <end position="125"/>
    </location>
</feature>
<dbReference type="InterPro" id="IPR036259">
    <property type="entry name" value="MFS_trans_sf"/>
</dbReference>
<dbReference type="GO" id="GO:0005886">
    <property type="term" value="C:plasma membrane"/>
    <property type="evidence" value="ECO:0007669"/>
    <property type="project" value="UniProtKB-SubCell"/>
</dbReference>
<feature type="transmembrane region" description="Helical" evidence="6">
    <location>
        <begin position="357"/>
        <end position="376"/>
    </location>
</feature>
<keyword evidence="2 6" id="KW-0812">Transmembrane</keyword>
<evidence type="ECO:0000313" key="9">
    <source>
        <dbReference type="Proteomes" id="UP000325529"/>
    </source>
</evidence>